<accession>A0ACB5S3R6</accession>
<comment type="caution">
    <text evidence="1">The sequence shown here is derived from an EMBL/GenBank/DDBJ whole genome shotgun (WGS) entry which is preliminary data.</text>
</comment>
<dbReference type="EMBL" id="BSXG01000037">
    <property type="protein sequence ID" value="GME27457.1"/>
    <property type="molecule type" value="Genomic_DNA"/>
</dbReference>
<sequence>MLISHKLKAIVYSRDGFREPISYELQKHMINFPKISTCEQRLEAACDVFRREKSVCVDVLDAYLSDNIYNDFLINPCAYGHYKAEKRDPSGKRRGRRTTRPAEKPISIYPEVDLLDHLQYHTDGSAADLYCKVMVDQMRDPINLNDTTVAEVEADEREWIKLIYAAIVDDQSLKEEKDTLAYMVSIDPVLGDLNECDMQVIAYQILDVAIDGAVNGIVRVGGGKTTISRKTNRTTSFTLKELLEAICTRLRLDKAASADAFILDGSKIIEIVHDAAERLQNPNNTKPNACQSDQLH</sequence>
<evidence type="ECO:0000313" key="1">
    <source>
        <dbReference type="EMBL" id="GME27457.1"/>
    </source>
</evidence>
<keyword evidence="2" id="KW-1185">Reference proteome</keyword>
<evidence type="ECO:0000313" key="2">
    <source>
        <dbReference type="Proteomes" id="UP001165186"/>
    </source>
</evidence>
<name>A0ACB5S3R6_9PEZI</name>
<reference evidence="1" key="1">
    <citation type="submission" date="2024-09" db="EMBL/GenBank/DDBJ databases">
        <title>Draft Genome Sequences of Neofusicoccum parvum.</title>
        <authorList>
            <person name="Ashida A."/>
            <person name="Camagna M."/>
            <person name="Tanaka A."/>
            <person name="Takemoto D."/>
        </authorList>
    </citation>
    <scope>NUCLEOTIDE SEQUENCE</scope>
    <source>
        <strain evidence="1">PPO83</strain>
    </source>
</reference>
<organism evidence="1 2">
    <name type="scientific">Neofusicoccum parvum</name>
    <dbReference type="NCBI Taxonomy" id="310453"/>
    <lineage>
        <taxon>Eukaryota</taxon>
        <taxon>Fungi</taxon>
        <taxon>Dikarya</taxon>
        <taxon>Ascomycota</taxon>
        <taxon>Pezizomycotina</taxon>
        <taxon>Dothideomycetes</taxon>
        <taxon>Dothideomycetes incertae sedis</taxon>
        <taxon>Botryosphaeriales</taxon>
        <taxon>Botryosphaeriaceae</taxon>
        <taxon>Neofusicoccum</taxon>
    </lineage>
</organism>
<dbReference type="Proteomes" id="UP001165186">
    <property type="component" value="Unassembled WGS sequence"/>
</dbReference>
<proteinExistence type="predicted"/>
<protein>
    <submittedName>
        <fullName evidence="1">Uncharacterized protein</fullName>
    </submittedName>
</protein>
<gene>
    <name evidence="1" type="primary">g7376</name>
    <name evidence="1" type="ORF">NpPPO83_00007376</name>
</gene>